<sequence>MSLPHPLHDRLRARIPLGTPDLSALADDAMLSALLDHRSVRAFAAGDVAAADLDGAIAAAQSAATSSNLQCFSVVAVRDPALRARYAELAGGQAHVRDAPLLLLWVLDLSRLRRMGEASGQPTEALDWLEMFVVGAVDVALGAQNAAAFLEHRGYGTCYIGGMRNHPEQVADLAGLPPLAMVLFGMTVGIPDPAQRPDIKPRLPPSVVLHHDRYDPVGEADAIAAYGRAAAEASAAAGRPARDWSEDAIRRVAGPQTLSGRDRLRAALDALGFALR</sequence>
<protein>
    <submittedName>
        <fullName evidence="7">Nitroreductase</fullName>
    </submittedName>
</protein>
<evidence type="ECO:0000256" key="1">
    <source>
        <dbReference type="ARBA" id="ARBA00008366"/>
    </source>
</evidence>
<organism evidence="7 8">
    <name type="scientific">Endobacter medicaginis</name>
    <dbReference type="NCBI Taxonomy" id="1181271"/>
    <lineage>
        <taxon>Bacteria</taxon>
        <taxon>Pseudomonadati</taxon>
        <taxon>Pseudomonadota</taxon>
        <taxon>Alphaproteobacteria</taxon>
        <taxon>Acetobacterales</taxon>
        <taxon>Acetobacteraceae</taxon>
        <taxon>Endobacter</taxon>
    </lineage>
</organism>
<evidence type="ECO:0000256" key="2">
    <source>
        <dbReference type="ARBA" id="ARBA00022630"/>
    </source>
</evidence>
<dbReference type="Gene3D" id="3.40.109.10">
    <property type="entry name" value="NADH Oxidase"/>
    <property type="match status" value="1"/>
</dbReference>
<evidence type="ECO:0000256" key="3">
    <source>
        <dbReference type="ARBA" id="ARBA00022643"/>
    </source>
</evidence>
<dbReference type="InterPro" id="IPR000415">
    <property type="entry name" value="Nitroreductase-like"/>
</dbReference>
<dbReference type="InterPro" id="IPR029479">
    <property type="entry name" value="Nitroreductase"/>
</dbReference>
<dbReference type="EMBL" id="JACHXV010000004">
    <property type="protein sequence ID" value="MBB3173548.1"/>
    <property type="molecule type" value="Genomic_DNA"/>
</dbReference>
<dbReference type="PIRSF" id="PIRSF005426">
    <property type="entry name" value="Frp"/>
    <property type="match status" value="1"/>
</dbReference>
<dbReference type="GO" id="GO:0016491">
    <property type="term" value="F:oxidoreductase activity"/>
    <property type="evidence" value="ECO:0007669"/>
    <property type="project" value="UniProtKB-UniRule"/>
</dbReference>
<evidence type="ECO:0000256" key="4">
    <source>
        <dbReference type="ARBA" id="ARBA00023002"/>
    </source>
</evidence>
<comment type="caution">
    <text evidence="7">The sequence shown here is derived from an EMBL/GenBank/DDBJ whole genome shotgun (WGS) entry which is preliminary data.</text>
</comment>
<keyword evidence="8" id="KW-1185">Reference proteome</keyword>
<evidence type="ECO:0000256" key="5">
    <source>
        <dbReference type="PIRNR" id="PIRNR005426"/>
    </source>
</evidence>
<dbReference type="Proteomes" id="UP000557688">
    <property type="component" value="Unassembled WGS sequence"/>
</dbReference>
<dbReference type="InterPro" id="IPR016446">
    <property type="entry name" value="Flavin_OxRdtase_Frp"/>
</dbReference>
<gene>
    <name evidence="7" type="ORF">FHR90_001371</name>
</gene>
<name>A0A839UTG8_9PROT</name>
<feature type="domain" description="Nitroreductase" evidence="6">
    <location>
        <begin position="36"/>
        <end position="189"/>
    </location>
</feature>
<evidence type="ECO:0000259" key="6">
    <source>
        <dbReference type="Pfam" id="PF00881"/>
    </source>
</evidence>
<dbReference type="PANTHER" id="PTHR43425">
    <property type="entry name" value="OXYGEN-INSENSITIVE NADPH NITROREDUCTASE"/>
    <property type="match status" value="1"/>
</dbReference>
<keyword evidence="5" id="KW-0521">NADP</keyword>
<dbReference type="AlphaFoldDB" id="A0A839UTG8"/>
<dbReference type="PANTHER" id="PTHR43425:SF2">
    <property type="entry name" value="OXYGEN-INSENSITIVE NADPH NITROREDUCTASE"/>
    <property type="match status" value="1"/>
</dbReference>
<accession>A0A839UTG8</accession>
<keyword evidence="2 5" id="KW-0285">Flavoprotein</keyword>
<evidence type="ECO:0000313" key="7">
    <source>
        <dbReference type="EMBL" id="MBB3173548.1"/>
    </source>
</evidence>
<dbReference type="SUPFAM" id="SSF55469">
    <property type="entry name" value="FMN-dependent nitroreductase-like"/>
    <property type="match status" value="1"/>
</dbReference>
<reference evidence="7 8" key="1">
    <citation type="submission" date="2020-08" db="EMBL/GenBank/DDBJ databases">
        <title>Genomic Encyclopedia of Type Strains, Phase III (KMG-III): the genomes of soil and plant-associated and newly described type strains.</title>
        <authorList>
            <person name="Whitman W."/>
        </authorList>
    </citation>
    <scope>NUCLEOTIDE SEQUENCE [LARGE SCALE GENOMIC DNA]</scope>
    <source>
        <strain evidence="7 8">CECT 8088</strain>
    </source>
</reference>
<proteinExistence type="inferred from homology"/>
<keyword evidence="3 5" id="KW-0288">FMN</keyword>
<dbReference type="RefSeq" id="WP_183274957.1">
    <property type="nucleotide sequence ID" value="NZ_JACHXV010000004.1"/>
</dbReference>
<keyword evidence="4 5" id="KW-0560">Oxidoreductase</keyword>
<evidence type="ECO:0000313" key="8">
    <source>
        <dbReference type="Proteomes" id="UP000557688"/>
    </source>
</evidence>
<dbReference type="Pfam" id="PF00881">
    <property type="entry name" value="Nitroreductase"/>
    <property type="match status" value="1"/>
</dbReference>
<comment type="similarity">
    <text evidence="1 5">Belongs to the flavin oxidoreductase frp family.</text>
</comment>